<evidence type="ECO:0000256" key="5">
    <source>
        <dbReference type="ARBA" id="ARBA00022989"/>
    </source>
</evidence>
<keyword evidence="7" id="KW-0813">Transport</keyword>
<keyword evidence="5 7" id="KW-1133">Transmembrane helix</keyword>
<comment type="subcellular location">
    <subcellularLocation>
        <location evidence="2">Endomembrane system</location>
        <topology evidence="2">Multi-pass membrane protein</topology>
    </subcellularLocation>
    <subcellularLocation>
        <location evidence="7">Membrane</location>
        <topology evidence="7">Multi-pass membrane protein</topology>
    </subcellularLocation>
</comment>
<dbReference type="PANTHER" id="PTHR38519">
    <property type="entry name" value="PRA1 FAMILY PROTEIN"/>
    <property type="match status" value="1"/>
</dbReference>
<dbReference type="GO" id="GO:0005783">
    <property type="term" value="C:endoplasmic reticulum"/>
    <property type="evidence" value="ECO:0000318"/>
    <property type="project" value="GO_Central"/>
</dbReference>
<organism evidence="9">
    <name type="scientific">Eucalyptus grandis</name>
    <name type="common">Flooded gum</name>
    <dbReference type="NCBI Taxonomy" id="71139"/>
    <lineage>
        <taxon>Eukaryota</taxon>
        <taxon>Viridiplantae</taxon>
        <taxon>Streptophyta</taxon>
        <taxon>Embryophyta</taxon>
        <taxon>Tracheophyta</taxon>
        <taxon>Spermatophyta</taxon>
        <taxon>Magnoliopsida</taxon>
        <taxon>eudicotyledons</taxon>
        <taxon>Gunneridae</taxon>
        <taxon>Pentapetalae</taxon>
        <taxon>rosids</taxon>
        <taxon>malvids</taxon>
        <taxon>Myrtales</taxon>
        <taxon>Myrtaceae</taxon>
        <taxon>Myrtoideae</taxon>
        <taxon>Eucalypteae</taxon>
        <taxon>Eucalyptus</taxon>
    </lineage>
</organism>
<evidence type="ECO:0000256" key="7">
    <source>
        <dbReference type="RuleBase" id="RU363107"/>
    </source>
</evidence>
<dbReference type="GO" id="GO:0016020">
    <property type="term" value="C:membrane"/>
    <property type="evidence" value="ECO:0007669"/>
    <property type="project" value="UniProtKB-SubCell"/>
</dbReference>
<evidence type="ECO:0000256" key="4">
    <source>
        <dbReference type="ARBA" id="ARBA00022692"/>
    </source>
</evidence>
<comment type="similarity">
    <text evidence="3 7">Belongs to the PRA1 family.</text>
</comment>
<dbReference type="PANTHER" id="PTHR38519:SF3">
    <property type="entry name" value="PRA1 FAMILY PROTEIN"/>
    <property type="match status" value="1"/>
</dbReference>
<evidence type="ECO:0000256" key="3">
    <source>
        <dbReference type="ARBA" id="ARBA00006483"/>
    </source>
</evidence>
<keyword evidence="4 7" id="KW-0812">Transmembrane</keyword>
<dbReference type="OMA" id="YGAVVQR"/>
<feature type="transmembrane region" description="Helical" evidence="7">
    <location>
        <begin position="54"/>
        <end position="73"/>
    </location>
</feature>
<accession>A0A059C4C9</accession>
<keyword evidence="6 7" id="KW-0472">Membrane</keyword>
<dbReference type="InterPro" id="IPR004895">
    <property type="entry name" value="Prenylated_rab_accept_PRA1"/>
</dbReference>
<evidence type="ECO:0000256" key="6">
    <source>
        <dbReference type="ARBA" id="ARBA00023136"/>
    </source>
</evidence>
<dbReference type="Pfam" id="PF03208">
    <property type="entry name" value="PRA1"/>
    <property type="match status" value="1"/>
</dbReference>
<evidence type="ECO:0000313" key="9">
    <source>
        <dbReference type="EMBL" id="KCW73094.1"/>
    </source>
</evidence>
<dbReference type="Gramene" id="KCW73094">
    <property type="protein sequence ID" value="KCW73094"/>
    <property type="gene ID" value="EUGRSUZ_E01542"/>
</dbReference>
<protein>
    <recommendedName>
        <fullName evidence="7">PRA1 family protein</fullName>
    </recommendedName>
</protein>
<dbReference type="GO" id="GO:0005794">
    <property type="term" value="C:Golgi apparatus"/>
    <property type="evidence" value="ECO:0000318"/>
    <property type="project" value="GO_Central"/>
</dbReference>
<gene>
    <name evidence="9" type="ORF">EUGRSUZ_E01542</name>
</gene>
<name>A0A059C4C9_EUCGR</name>
<evidence type="ECO:0000256" key="1">
    <source>
        <dbReference type="ARBA" id="ARBA00002501"/>
    </source>
</evidence>
<reference evidence="9" key="1">
    <citation type="submission" date="2013-07" db="EMBL/GenBank/DDBJ databases">
        <title>The genome of Eucalyptus grandis.</title>
        <authorList>
            <person name="Schmutz J."/>
            <person name="Hayes R."/>
            <person name="Myburg A."/>
            <person name="Tuskan G."/>
            <person name="Grattapaglia D."/>
            <person name="Rokhsar D.S."/>
        </authorList>
    </citation>
    <scope>NUCLEOTIDE SEQUENCE</scope>
    <source>
        <tissue evidence="9">Leaf extractions</tissue>
    </source>
</reference>
<feature type="region of interest" description="Disordered" evidence="8">
    <location>
        <begin position="1"/>
        <end position="28"/>
    </location>
</feature>
<feature type="transmembrane region" description="Helical" evidence="7">
    <location>
        <begin position="110"/>
        <end position="129"/>
    </location>
</feature>
<dbReference type="AlphaFoldDB" id="A0A059C4C9"/>
<sequence length="180" mass="19365">MSNSGVTQRPSSTISSSTPPMETPHEPKGKSKLVFPFGLPATPEAAAARIIENLSHLSLFYMLVLWVGLSISLMPERKFSLLLLMAMTIIANQYLIMVRPMSNSICENKAVDKMLVLVPMATVTIVGLILTEAAIHLFATLGIGIPVILVHAVLWKDGGFLNEEVSASTPGELAPLVDNV</sequence>
<feature type="transmembrane region" description="Helical" evidence="7">
    <location>
        <begin position="79"/>
        <end position="98"/>
    </location>
</feature>
<dbReference type="STRING" id="71139.A0A059C4C9"/>
<dbReference type="InParanoid" id="A0A059C4C9"/>
<evidence type="ECO:0000256" key="2">
    <source>
        <dbReference type="ARBA" id="ARBA00004127"/>
    </source>
</evidence>
<proteinExistence type="inferred from homology"/>
<evidence type="ECO:0000256" key="8">
    <source>
        <dbReference type="SAM" id="MobiDB-lite"/>
    </source>
</evidence>
<feature type="transmembrane region" description="Helical" evidence="7">
    <location>
        <begin position="135"/>
        <end position="155"/>
    </location>
</feature>
<dbReference type="GO" id="GO:0016192">
    <property type="term" value="P:vesicle-mediated transport"/>
    <property type="evidence" value="ECO:0000318"/>
    <property type="project" value="GO_Central"/>
</dbReference>
<dbReference type="EMBL" id="KK198757">
    <property type="protein sequence ID" value="KCW73094.1"/>
    <property type="molecule type" value="Genomic_DNA"/>
</dbReference>
<comment type="function">
    <text evidence="1 7">May be involved in both secretory and endocytic intracellular trafficking in the endosomal/prevacuolar compartments.</text>
</comment>
<feature type="compositionally biased region" description="Low complexity" evidence="8">
    <location>
        <begin position="7"/>
        <end position="20"/>
    </location>
</feature>